<dbReference type="Gene3D" id="3.40.390.10">
    <property type="entry name" value="Collagenase (Catalytic Domain)"/>
    <property type="match status" value="1"/>
</dbReference>
<organism evidence="2 3">
    <name type="scientific">Cyclostephanos tholiformis</name>
    <dbReference type="NCBI Taxonomy" id="382380"/>
    <lineage>
        <taxon>Eukaryota</taxon>
        <taxon>Sar</taxon>
        <taxon>Stramenopiles</taxon>
        <taxon>Ochrophyta</taxon>
        <taxon>Bacillariophyta</taxon>
        <taxon>Coscinodiscophyceae</taxon>
        <taxon>Thalassiosirophycidae</taxon>
        <taxon>Stephanodiscales</taxon>
        <taxon>Stephanodiscaceae</taxon>
        <taxon>Cyclostephanos</taxon>
    </lineage>
</organism>
<evidence type="ECO:0000313" key="3">
    <source>
        <dbReference type="Proteomes" id="UP001530377"/>
    </source>
</evidence>
<dbReference type="SUPFAM" id="SSF55486">
    <property type="entry name" value="Metalloproteases ('zincins'), catalytic domain"/>
    <property type="match status" value="1"/>
</dbReference>
<dbReference type="AlphaFoldDB" id="A0ABD3RIQ2"/>
<dbReference type="Proteomes" id="UP001530377">
    <property type="component" value="Unassembled WGS sequence"/>
</dbReference>
<evidence type="ECO:0000256" key="1">
    <source>
        <dbReference type="SAM" id="MobiDB-lite"/>
    </source>
</evidence>
<dbReference type="InterPro" id="IPR024079">
    <property type="entry name" value="MetalloPept_cat_dom_sf"/>
</dbReference>
<feature type="compositionally biased region" description="Polar residues" evidence="1">
    <location>
        <begin position="528"/>
        <end position="542"/>
    </location>
</feature>
<sequence length="638" mass="69751">MAVYYTKIFILLTKKFSHLDIHQNACLAHSYLSLQSLNCYTNTAHFLTNGNYYFMMKIARFSAILLLRISFPSATAAMERFVSVGESIAAKIQDAHASGDFRPRFTLNAERANSNKTNYMVRVREAAPAITSMTTMSIQNGTSIPVNTDDVATMLVSDEDDVLALISVHKKGGNADGIVQKNGENMKFTQRGGGGKASAYIAEKFEPPTWSCGNDADNIMKRRSLSEGGHDEHHDHDHSDHHFDPSNIEYTIANLRHSLRGAELRPGKRRRVQGESFAYWVDIYIEIDHALCTVNGETCTTTIGPKTVNYVNALFTGANTIYETEINTHLHVLHINLNTNYNGMTSTSSVMDAMEAIYGSTVGWHYTSPSGIKPDLHHALLGESIGGGKAGLGVICDSSWGFGMSSSLKGNFVSMDNAVVWDISVFMHELGHNFDSGHTHESDSYSPVIDTCGISCSSQFPLAKSATIMSYCDLCGGGFDNMAHTFGGKYKGTGSRSDPNSYNNSPLAGTVSFEPRRVNAVMWAHVSSRGTCTQPPTTTGSVKPTTRMPTSMPTTRRPTSKPTTPRPTSKSTTPRPISPTTRRPTSKPTTPRPTSKPTIPRPTSNPTTPRPTTPRPTFKPTTAPPTFNTDIPTFFPTY</sequence>
<accession>A0ABD3RIQ2</accession>
<name>A0ABD3RIQ2_9STRA</name>
<comment type="caution">
    <text evidence="2">The sequence shown here is derived from an EMBL/GenBank/DDBJ whole genome shotgun (WGS) entry which is preliminary data.</text>
</comment>
<dbReference type="PRINTS" id="PR01217">
    <property type="entry name" value="PRICHEXTENSN"/>
</dbReference>
<dbReference type="PANTHER" id="PTHR33683">
    <property type="entry name" value="1, PUTATIVE-RELATED"/>
    <property type="match status" value="1"/>
</dbReference>
<reference evidence="2 3" key="1">
    <citation type="submission" date="2024-10" db="EMBL/GenBank/DDBJ databases">
        <title>Updated reference genomes for cyclostephanoid diatoms.</title>
        <authorList>
            <person name="Roberts W.R."/>
            <person name="Alverson A.J."/>
        </authorList>
    </citation>
    <scope>NUCLEOTIDE SEQUENCE [LARGE SCALE GENOMIC DNA]</scope>
    <source>
        <strain evidence="2 3">AJA228-03</strain>
    </source>
</reference>
<evidence type="ECO:0008006" key="4">
    <source>
        <dbReference type="Google" id="ProtNLM"/>
    </source>
</evidence>
<dbReference type="Pfam" id="PF13582">
    <property type="entry name" value="Reprolysin_3"/>
    <property type="match status" value="1"/>
</dbReference>
<keyword evidence="3" id="KW-1185">Reference proteome</keyword>
<evidence type="ECO:0000313" key="2">
    <source>
        <dbReference type="EMBL" id="KAL3810386.1"/>
    </source>
</evidence>
<feature type="region of interest" description="Disordered" evidence="1">
    <location>
        <begin position="528"/>
        <end position="638"/>
    </location>
</feature>
<feature type="compositionally biased region" description="Low complexity" evidence="1">
    <location>
        <begin position="615"/>
        <end position="629"/>
    </location>
</feature>
<gene>
    <name evidence="2" type="ORF">ACHAXA_002853</name>
</gene>
<dbReference type="EMBL" id="JALLPB020000333">
    <property type="protein sequence ID" value="KAL3810386.1"/>
    <property type="molecule type" value="Genomic_DNA"/>
</dbReference>
<proteinExistence type="predicted"/>
<feature type="compositionally biased region" description="Low complexity" evidence="1">
    <location>
        <begin position="543"/>
        <end position="607"/>
    </location>
</feature>
<protein>
    <recommendedName>
        <fullName evidence="4">Peptidase M12B domain-containing protein</fullName>
    </recommendedName>
</protein>
<dbReference type="PANTHER" id="PTHR33683:SF46">
    <property type="entry name" value="SUSHI DOMAIN-CONTAINING PROTEIN"/>
    <property type="match status" value="1"/>
</dbReference>